<sequence length="89" mass="10310">MTSSKNLHNFISIKCGLEANCTITADSEICILEDTKDDVCIRKYPSKCHMDIVAYFTDFSAEYCTMDTFICEEGYERWTIFFGHENLIK</sequence>
<accession>A0A0L0CD06</accession>
<dbReference type="OrthoDB" id="7901105at2759"/>
<dbReference type="EMBL" id="JRES01000577">
    <property type="protein sequence ID" value="KNC30097.1"/>
    <property type="molecule type" value="Genomic_DNA"/>
</dbReference>
<comment type="caution">
    <text evidence="1">The sequence shown here is derived from an EMBL/GenBank/DDBJ whole genome shotgun (WGS) entry which is preliminary data.</text>
</comment>
<dbReference type="AlphaFoldDB" id="A0A0L0CD06"/>
<evidence type="ECO:0000313" key="1">
    <source>
        <dbReference type="EMBL" id="KNC30097.1"/>
    </source>
</evidence>
<gene>
    <name evidence="1" type="ORF">FF38_09520</name>
</gene>
<reference evidence="1 2" key="1">
    <citation type="journal article" date="2015" name="Nat. Commun.">
        <title>Lucilia cuprina genome unlocks parasitic fly biology to underpin future interventions.</title>
        <authorList>
            <person name="Anstead C.A."/>
            <person name="Korhonen P.K."/>
            <person name="Young N.D."/>
            <person name="Hall R.S."/>
            <person name="Jex A.R."/>
            <person name="Murali S.C."/>
            <person name="Hughes D.S."/>
            <person name="Lee S.F."/>
            <person name="Perry T."/>
            <person name="Stroehlein A.J."/>
            <person name="Ansell B.R."/>
            <person name="Breugelmans B."/>
            <person name="Hofmann A."/>
            <person name="Qu J."/>
            <person name="Dugan S."/>
            <person name="Lee S.L."/>
            <person name="Chao H."/>
            <person name="Dinh H."/>
            <person name="Han Y."/>
            <person name="Doddapaneni H.V."/>
            <person name="Worley K.C."/>
            <person name="Muzny D.M."/>
            <person name="Ioannidis P."/>
            <person name="Waterhouse R.M."/>
            <person name="Zdobnov E.M."/>
            <person name="James P.J."/>
            <person name="Bagnall N.H."/>
            <person name="Kotze A.C."/>
            <person name="Gibbs R.A."/>
            <person name="Richards S."/>
            <person name="Batterham P."/>
            <person name="Gasser R.B."/>
        </authorList>
    </citation>
    <scope>NUCLEOTIDE SEQUENCE [LARGE SCALE GENOMIC DNA]</scope>
    <source>
        <strain evidence="1 2">LS</strain>
        <tissue evidence="1">Full body</tissue>
    </source>
</reference>
<name>A0A0L0CD06_LUCCU</name>
<evidence type="ECO:0008006" key="3">
    <source>
        <dbReference type="Google" id="ProtNLM"/>
    </source>
</evidence>
<evidence type="ECO:0000313" key="2">
    <source>
        <dbReference type="Proteomes" id="UP000037069"/>
    </source>
</evidence>
<dbReference type="Proteomes" id="UP000037069">
    <property type="component" value="Unassembled WGS sequence"/>
</dbReference>
<keyword evidence="2" id="KW-1185">Reference proteome</keyword>
<organism evidence="1 2">
    <name type="scientific">Lucilia cuprina</name>
    <name type="common">Green bottle fly</name>
    <name type="synonym">Australian sheep blowfly</name>
    <dbReference type="NCBI Taxonomy" id="7375"/>
    <lineage>
        <taxon>Eukaryota</taxon>
        <taxon>Metazoa</taxon>
        <taxon>Ecdysozoa</taxon>
        <taxon>Arthropoda</taxon>
        <taxon>Hexapoda</taxon>
        <taxon>Insecta</taxon>
        <taxon>Pterygota</taxon>
        <taxon>Neoptera</taxon>
        <taxon>Endopterygota</taxon>
        <taxon>Diptera</taxon>
        <taxon>Brachycera</taxon>
        <taxon>Muscomorpha</taxon>
        <taxon>Oestroidea</taxon>
        <taxon>Calliphoridae</taxon>
        <taxon>Luciliinae</taxon>
        <taxon>Lucilia</taxon>
    </lineage>
</organism>
<proteinExistence type="predicted"/>
<protein>
    <recommendedName>
        <fullName evidence="3">Kazal-like domain-containing protein</fullName>
    </recommendedName>
</protein>